<organism evidence="2">
    <name type="scientific">Capitella teleta</name>
    <name type="common">Polychaete worm</name>
    <dbReference type="NCBI Taxonomy" id="283909"/>
    <lineage>
        <taxon>Eukaryota</taxon>
        <taxon>Metazoa</taxon>
        <taxon>Spiralia</taxon>
        <taxon>Lophotrochozoa</taxon>
        <taxon>Annelida</taxon>
        <taxon>Polychaeta</taxon>
        <taxon>Sedentaria</taxon>
        <taxon>Scolecida</taxon>
        <taxon>Capitellidae</taxon>
        <taxon>Capitella</taxon>
    </lineage>
</organism>
<dbReference type="Proteomes" id="UP000014760">
    <property type="component" value="Unassembled WGS sequence"/>
</dbReference>
<protein>
    <submittedName>
        <fullName evidence="2 3">Uncharacterized protein</fullName>
    </submittedName>
</protein>
<dbReference type="AlphaFoldDB" id="R7UZQ0"/>
<dbReference type="EnsemblMetazoa" id="CapteT223098">
    <property type="protein sequence ID" value="CapteP223098"/>
    <property type="gene ID" value="CapteG223098"/>
</dbReference>
<evidence type="ECO:0000313" key="3">
    <source>
        <dbReference type="EnsemblMetazoa" id="CapteP223098"/>
    </source>
</evidence>
<keyword evidence="4" id="KW-1185">Reference proteome</keyword>
<sequence>MRRTRGLCVVLLPPSLFSLTQYEEALCHFEGEEAAQIYVEEMTREENIQESPHLRTFDSRMAALGIKSEEDFQEHLTVPLSSTTEYIQSQFLEPSQEAMEKAFPMQATRIPPDIAFLHRHVPETCGGKVPPLLGPYSVPLLLKGLKHYNAKHFKGLEF</sequence>
<name>R7UZQ0_CAPTE</name>
<proteinExistence type="predicted"/>
<reference evidence="4" key="1">
    <citation type="submission" date="2012-12" db="EMBL/GenBank/DDBJ databases">
        <authorList>
            <person name="Hellsten U."/>
            <person name="Grimwood J."/>
            <person name="Chapman J.A."/>
            <person name="Shapiro H."/>
            <person name="Aerts A."/>
            <person name="Otillar R.P."/>
            <person name="Terry A.Y."/>
            <person name="Boore J.L."/>
            <person name="Simakov O."/>
            <person name="Marletaz F."/>
            <person name="Cho S.-J."/>
            <person name="Edsinger-Gonzales E."/>
            <person name="Havlak P."/>
            <person name="Kuo D.-H."/>
            <person name="Larsson T."/>
            <person name="Lv J."/>
            <person name="Arendt D."/>
            <person name="Savage R."/>
            <person name="Osoegawa K."/>
            <person name="de Jong P."/>
            <person name="Lindberg D.R."/>
            <person name="Seaver E.C."/>
            <person name="Weisblat D.A."/>
            <person name="Putnam N.H."/>
            <person name="Grigoriev I.V."/>
            <person name="Rokhsar D.S."/>
        </authorList>
    </citation>
    <scope>NUCLEOTIDE SEQUENCE</scope>
    <source>
        <strain evidence="4">I ESC-2004</strain>
    </source>
</reference>
<reference evidence="2 4" key="2">
    <citation type="journal article" date="2013" name="Nature">
        <title>Insights into bilaterian evolution from three spiralian genomes.</title>
        <authorList>
            <person name="Simakov O."/>
            <person name="Marletaz F."/>
            <person name="Cho S.J."/>
            <person name="Edsinger-Gonzales E."/>
            <person name="Havlak P."/>
            <person name="Hellsten U."/>
            <person name="Kuo D.H."/>
            <person name="Larsson T."/>
            <person name="Lv J."/>
            <person name="Arendt D."/>
            <person name="Savage R."/>
            <person name="Osoegawa K."/>
            <person name="de Jong P."/>
            <person name="Grimwood J."/>
            <person name="Chapman J.A."/>
            <person name="Shapiro H."/>
            <person name="Aerts A."/>
            <person name="Otillar R.P."/>
            <person name="Terry A.Y."/>
            <person name="Boore J.L."/>
            <person name="Grigoriev I.V."/>
            <person name="Lindberg D.R."/>
            <person name="Seaver E.C."/>
            <person name="Weisblat D.A."/>
            <person name="Putnam N.H."/>
            <person name="Rokhsar D.S."/>
        </authorList>
    </citation>
    <scope>NUCLEOTIDE SEQUENCE</scope>
    <source>
        <strain evidence="2 4">I ESC-2004</strain>
    </source>
</reference>
<evidence type="ECO:0000313" key="4">
    <source>
        <dbReference type="Proteomes" id="UP000014760"/>
    </source>
</evidence>
<accession>R7UZQ0</accession>
<keyword evidence="1" id="KW-0732">Signal</keyword>
<evidence type="ECO:0000256" key="1">
    <source>
        <dbReference type="SAM" id="SignalP"/>
    </source>
</evidence>
<feature type="chain" id="PRO_5008788555" evidence="1">
    <location>
        <begin position="23"/>
        <end position="158"/>
    </location>
</feature>
<dbReference type="EMBL" id="KB296474">
    <property type="protein sequence ID" value="ELU11717.1"/>
    <property type="molecule type" value="Genomic_DNA"/>
</dbReference>
<dbReference type="HOGENOM" id="CLU_1670996_0_0_1"/>
<evidence type="ECO:0000313" key="2">
    <source>
        <dbReference type="EMBL" id="ELU11717.1"/>
    </source>
</evidence>
<feature type="signal peptide" evidence="1">
    <location>
        <begin position="1"/>
        <end position="22"/>
    </location>
</feature>
<dbReference type="EMBL" id="AMQN01005646">
    <property type="status" value="NOT_ANNOTATED_CDS"/>
    <property type="molecule type" value="Genomic_DNA"/>
</dbReference>
<gene>
    <name evidence="2" type="ORF">CAPTEDRAFT_223098</name>
</gene>
<reference evidence="3" key="3">
    <citation type="submission" date="2015-06" db="UniProtKB">
        <authorList>
            <consortium name="EnsemblMetazoa"/>
        </authorList>
    </citation>
    <scope>IDENTIFICATION</scope>
</reference>